<evidence type="ECO:0000256" key="2">
    <source>
        <dbReference type="ARBA" id="ARBA00022692"/>
    </source>
</evidence>
<gene>
    <name evidence="9" type="ORF">SNE40_016801</name>
</gene>
<dbReference type="PANTHER" id="PTHR18945">
    <property type="entry name" value="NEUROTRANSMITTER GATED ION CHANNEL"/>
    <property type="match status" value="1"/>
</dbReference>
<dbReference type="SUPFAM" id="SSF63712">
    <property type="entry name" value="Nicotinic receptor ligand binding domain-like"/>
    <property type="match status" value="1"/>
</dbReference>
<evidence type="ECO:0000256" key="6">
    <source>
        <dbReference type="SAM" id="SignalP"/>
    </source>
</evidence>
<dbReference type="InterPro" id="IPR006029">
    <property type="entry name" value="Neurotrans-gated_channel_TM"/>
</dbReference>
<feature type="domain" description="Neurotransmitter-gated ion-channel transmembrane" evidence="8">
    <location>
        <begin position="244"/>
        <end position="342"/>
    </location>
</feature>
<feature type="transmembrane region" description="Helical" evidence="5">
    <location>
        <begin position="236"/>
        <end position="257"/>
    </location>
</feature>
<keyword evidence="10" id="KW-1185">Reference proteome</keyword>
<dbReference type="GO" id="GO:0016020">
    <property type="term" value="C:membrane"/>
    <property type="evidence" value="ECO:0007669"/>
    <property type="project" value="UniProtKB-SubCell"/>
</dbReference>
<feature type="signal peptide" evidence="6">
    <location>
        <begin position="1"/>
        <end position="24"/>
    </location>
</feature>
<dbReference type="Proteomes" id="UP001347796">
    <property type="component" value="Unassembled WGS sequence"/>
</dbReference>
<feature type="transmembrane region" description="Helical" evidence="5">
    <location>
        <begin position="298"/>
        <end position="324"/>
    </location>
</feature>
<feature type="transmembrane region" description="Helical" evidence="5">
    <location>
        <begin position="269"/>
        <end position="286"/>
    </location>
</feature>
<keyword evidence="3 5" id="KW-1133">Transmembrane helix</keyword>
<evidence type="ECO:0000256" key="4">
    <source>
        <dbReference type="ARBA" id="ARBA00023136"/>
    </source>
</evidence>
<name>A0AAN8JFE8_PATCE</name>
<comment type="subcellular location">
    <subcellularLocation>
        <location evidence="1">Membrane</location>
        <topology evidence="1">Multi-pass membrane protein</topology>
    </subcellularLocation>
</comment>
<dbReference type="AlphaFoldDB" id="A0AAN8JFE8"/>
<dbReference type="Gene3D" id="1.20.58.390">
    <property type="entry name" value="Neurotransmitter-gated ion-channel transmembrane domain"/>
    <property type="match status" value="1"/>
</dbReference>
<keyword evidence="6" id="KW-0732">Signal</keyword>
<dbReference type="InterPro" id="IPR006201">
    <property type="entry name" value="Neur_channel"/>
</dbReference>
<comment type="caution">
    <text evidence="9">The sequence shown here is derived from an EMBL/GenBank/DDBJ whole genome shotgun (WGS) entry which is preliminary data.</text>
</comment>
<dbReference type="PROSITE" id="PS00236">
    <property type="entry name" value="NEUROTR_ION_CHANNEL"/>
    <property type="match status" value="1"/>
</dbReference>
<feature type="transmembrane region" description="Helical" evidence="5">
    <location>
        <begin position="380"/>
        <end position="403"/>
    </location>
</feature>
<dbReference type="InterPro" id="IPR036719">
    <property type="entry name" value="Neuro-gated_channel_TM_sf"/>
</dbReference>
<dbReference type="GO" id="GO:0005230">
    <property type="term" value="F:extracellular ligand-gated monoatomic ion channel activity"/>
    <property type="evidence" value="ECO:0007669"/>
    <property type="project" value="InterPro"/>
</dbReference>
<evidence type="ECO:0000256" key="1">
    <source>
        <dbReference type="ARBA" id="ARBA00004141"/>
    </source>
</evidence>
<reference evidence="9 10" key="1">
    <citation type="submission" date="2024-01" db="EMBL/GenBank/DDBJ databases">
        <title>The genome of the rayed Mediterranean limpet Patella caerulea (Linnaeus, 1758).</title>
        <authorList>
            <person name="Anh-Thu Weber A."/>
            <person name="Halstead-Nussloch G."/>
        </authorList>
    </citation>
    <scope>NUCLEOTIDE SEQUENCE [LARGE SCALE GENOMIC DNA]</scope>
    <source>
        <strain evidence="9">AATW-2023a</strain>
        <tissue evidence="9">Whole specimen</tissue>
    </source>
</reference>
<dbReference type="SUPFAM" id="SSF90112">
    <property type="entry name" value="Neurotransmitter-gated ion-channel transmembrane pore"/>
    <property type="match status" value="1"/>
</dbReference>
<evidence type="ECO:0000259" key="7">
    <source>
        <dbReference type="Pfam" id="PF02931"/>
    </source>
</evidence>
<keyword evidence="4 5" id="KW-0472">Membrane</keyword>
<dbReference type="InterPro" id="IPR038050">
    <property type="entry name" value="Neuro_actylchol_rec"/>
</dbReference>
<dbReference type="Pfam" id="PF02931">
    <property type="entry name" value="Neur_chan_LBD"/>
    <property type="match status" value="1"/>
</dbReference>
<dbReference type="InterPro" id="IPR036734">
    <property type="entry name" value="Neur_chan_lig-bd_sf"/>
</dbReference>
<keyword evidence="2 5" id="KW-0812">Transmembrane</keyword>
<dbReference type="EMBL" id="JAZGQO010000011">
    <property type="protein sequence ID" value="KAK6173329.1"/>
    <property type="molecule type" value="Genomic_DNA"/>
</dbReference>
<dbReference type="GO" id="GO:0004888">
    <property type="term" value="F:transmembrane signaling receptor activity"/>
    <property type="evidence" value="ECO:0007669"/>
    <property type="project" value="InterPro"/>
</dbReference>
<accession>A0AAN8JFE8</accession>
<dbReference type="InterPro" id="IPR006202">
    <property type="entry name" value="Neur_chan_lig-bd"/>
</dbReference>
<feature type="chain" id="PRO_5042871727" evidence="6">
    <location>
        <begin position="25"/>
        <end position="423"/>
    </location>
</feature>
<evidence type="ECO:0000313" key="9">
    <source>
        <dbReference type="EMBL" id="KAK6173329.1"/>
    </source>
</evidence>
<dbReference type="Gene3D" id="2.70.170.10">
    <property type="entry name" value="Neurotransmitter-gated ion-channel ligand-binding domain"/>
    <property type="match status" value="1"/>
</dbReference>
<dbReference type="FunFam" id="2.70.170.10:FF:000028">
    <property type="entry name" value="AcetylCholine Receptor"/>
    <property type="match status" value="1"/>
</dbReference>
<evidence type="ECO:0000313" key="10">
    <source>
        <dbReference type="Proteomes" id="UP001347796"/>
    </source>
</evidence>
<dbReference type="Pfam" id="PF02932">
    <property type="entry name" value="Neur_chan_memb"/>
    <property type="match status" value="1"/>
</dbReference>
<evidence type="ECO:0000256" key="3">
    <source>
        <dbReference type="ARBA" id="ARBA00022989"/>
    </source>
</evidence>
<dbReference type="CDD" id="cd18989">
    <property type="entry name" value="LGIC_ECD_cation"/>
    <property type="match status" value="1"/>
</dbReference>
<evidence type="ECO:0000259" key="8">
    <source>
        <dbReference type="Pfam" id="PF02932"/>
    </source>
</evidence>
<dbReference type="CDD" id="cd19051">
    <property type="entry name" value="LGIC_TM_cation"/>
    <property type="match status" value="1"/>
</dbReference>
<organism evidence="9 10">
    <name type="scientific">Patella caerulea</name>
    <name type="common">Rayed Mediterranean limpet</name>
    <dbReference type="NCBI Taxonomy" id="87958"/>
    <lineage>
        <taxon>Eukaryota</taxon>
        <taxon>Metazoa</taxon>
        <taxon>Spiralia</taxon>
        <taxon>Lophotrochozoa</taxon>
        <taxon>Mollusca</taxon>
        <taxon>Gastropoda</taxon>
        <taxon>Patellogastropoda</taxon>
        <taxon>Patelloidea</taxon>
        <taxon>Patellidae</taxon>
        <taxon>Patella</taxon>
    </lineage>
</organism>
<dbReference type="InterPro" id="IPR018000">
    <property type="entry name" value="Neurotransmitter_ion_chnl_CS"/>
</dbReference>
<feature type="domain" description="Neurotransmitter-gated ion-channel ligand-binding" evidence="7">
    <location>
        <begin position="35"/>
        <end position="235"/>
    </location>
</feature>
<evidence type="ECO:0000256" key="5">
    <source>
        <dbReference type="SAM" id="Phobius"/>
    </source>
</evidence>
<sequence>MTWVTHVFGLTILYILFITYDVTAQSIDDLLRLNNYLERRNPKKLRPIKNQSQPLNVYIDFYLLNIIGLDDVQQNLHVSVVFNMSWKDDLLSWNESEFGGIKSYVPSSDILWMPALSCFKYVGKMNIFEDSWQRVRVHSDGIVVWQVQKSLNLICPLNMQYFPNDNQTCELLFYTLQYTSDEVILLSNSHKGRNNLYDSSNGEWELNAVITRTELYQTDHSSQIVLFIVTIKIDRLYNFFLQNVIIPIFMLSFLNLFTFCLPDDSGEKISFSLTVLLSQTVFLSTISESLPTTSLHLAYITIYMNCLLIISCSISIASIVLLYFHHHRKKLEKLSKNESSKEPRVQDTFKSAKIHPMPSAQNQSFKKSSRFRCFSCTVDTMLFIIFFSVWLLITVVFIITIIFKNNITGFPEFDNSSGNRKTF</sequence>
<protein>
    <submittedName>
        <fullName evidence="9">Uncharacterized protein</fullName>
    </submittedName>
</protein>
<proteinExistence type="predicted"/>